<dbReference type="Proteomes" id="UP000717752">
    <property type="component" value="Unassembled WGS sequence"/>
</dbReference>
<proteinExistence type="predicted"/>
<gene>
    <name evidence="1" type="ORF">JNB85_18570</name>
</gene>
<dbReference type="EMBL" id="JAEUAK010000006">
    <property type="protein sequence ID" value="MBW9054417.1"/>
    <property type="molecule type" value="Genomic_DNA"/>
</dbReference>
<evidence type="ECO:0000313" key="2">
    <source>
        <dbReference type="Proteomes" id="UP000717752"/>
    </source>
</evidence>
<keyword evidence="2" id="KW-1185">Reference proteome</keyword>
<evidence type="ECO:0000313" key="1">
    <source>
        <dbReference type="EMBL" id="MBW9054417.1"/>
    </source>
</evidence>
<reference evidence="1 2" key="1">
    <citation type="journal article" date="2021" name="MBio">
        <title>Poor Competitiveness of Bradyrhizobium in Pigeon Pea Root Colonization in Indian Soils.</title>
        <authorList>
            <person name="Chalasani D."/>
            <person name="Basu A."/>
            <person name="Pullabhotla S.V.S.R.N."/>
            <person name="Jorrin B."/>
            <person name="Neal A.L."/>
            <person name="Poole P.S."/>
            <person name="Podile A.R."/>
            <person name="Tkacz A."/>
        </authorList>
    </citation>
    <scope>NUCLEOTIDE SEQUENCE [LARGE SCALE GENOMIC DNA]</scope>
    <source>
        <strain evidence="1 2">HU56</strain>
    </source>
</reference>
<sequence length="68" mass="7924">MIKIVSSTAKPTSSHVFRIFPRNRNPGNKRLFAADIKSSVETMGWKKNDFFEKGLLTVLVWWDYKPTH</sequence>
<name>A0ABS7GXT0_9HYPH</name>
<protein>
    <submittedName>
        <fullName evidence="1">Uncharacterized protein</fullName>
    </submittedName>
</protein>
<organism evidence="1 2">
    <name type="scientific">Rhizobium mesosinicum</name>
    <dbReference type="NCBI Taxonomy" id="335017"/>
    <lineage>
        <taxon>Bacteria</taxon>
        <taxon>Pseudomonadati</taxon>
        <taxon>Pseudomonadota</taxon>
        <taxon>Alphaproteobacteria</taxon>
        <taxon>Hyphomicrobiales</taxon>
        <taxon>Rhizobiaceae</taxon>
        <taxon>Rhizobium/Agrobacterium group</taxon>
        <taxon>Rhizobium</taxon>
    </lineage>
</organism>
<comment type="caution">
    <text evidence="1">The sequence shown here is derived from an EMBL/GenBank/DDBJ whole genome shotgun (WGS) entry which is preliminary data.</text>
</comment>
<accession>A0ABS7GXT0</accession>